<feature type="region of interest" description="Disordered" evidence="3">
    <location>
        <begin position="178"/>
        <end position="204"/>
    </location>
</feature>
<dbReference type="EMBL" id="BDHI01000001">
    <property type="protein sequence ID" value="GCB18029.1"/>
    <property type="molecule type" value="Genomic_DNA"/>
</dbReference>
<feature type="domain" description="Peptidase A2" evidence="4">
    <location>
        <begin position="247"/>
        <end position="262"/>
    </location>
</feature>
<dbReference type="InterPro" id="IPR001969">
    <property type="entry name" value="Aspartic_peptidase_AS"/>
</dbReference>
<keyword evidence="1" id="KW-0645">Protease</keyword>
<keyword evidence="2" id="KW-0378">Hydrolase</keyword>
<gene>
    <name evidence="5" type="ORF">AAWM_00914</name>
</gene>
<comment type="caution">
    <text evidence="5">The sequence shown here is derived from an EMBL/GenBank/DDBJ whole genome shotgun (WGS) entry which is preliminary data.</text>
</comment>
<keyword evidence="1" id="KW-0064">Aspartyl protease</keyword>
<accession>A0A401KFP1</accession>
<dbReference type="InterPro" id="IPR021109">
    <property type="entry name" value="Peptidase_aspartic_dom_sf"/>
</dbReference>
<proteinExistence type="predicted"/>
<dbReference type="InterPro" id="IPR001995">
    <property type="entry name" value="Peptidase_A2_cat"/>
</dbReference>
<evidence type="ECO:0000256" key="2">
    <source>
        <dbReference type="ARBA" id="ARBA00022801"/>
    </source>
</evidence>
<dbReference type="Proteomes" id="UP000286921">
    <property type="component" value="Unassembled WGS sequence"/>
</dbReference>
<dbReference type="Gene3D" id="2.40.70.10">
    <property type="entry name" value="Acid Proteases"/>
    <property type="match status" value="1"/>
</dbReference>
<sequence>MGLLWISYQYMSATSLASGDNSWTERRCHVGQVGERHDGQHSRLALNALQANEEVNNVGTATISLDQHLDEVNIHFETIAKGTHDSAGMQPQHPHRRRPSPCRLILQNFTRLFGRQRHEQQTIDSVILHVPSLLHPAEAPNNDLQAPTTGESNFPPMIPDLPPSAHHRRDVRTTGIHEFPAQIPSRGSGQSTRVPSSLSSTAPNGDDIAPITPLSETSQITTQLSATRNRFSPTGYFTPPNGRRIFAMFLLDTGADVSIMQRSVFNQLGLSLEPSSSDLVPLHSRTDPITIRSIGIVRQVPWHFSRRTVTYTADFHVVDTDQYNVIIGRPAIEEWLLLQPSADIDPIVVRQLR</sequence>
<dbReference type="GO" id="GO:0006508">
    <property type="term" value="P:proteolysis"/>
    <property type="evidence" value="ECO:0007669"/>
    <property type="project" value="InterPro"/>
</dbReference>
<reference evidence="5 6" key="1">
    <citation type="submission" date="2016-09" db="EMBL/GenBank/DDBJ databases">
        <title>Aspergillus awamori IFM 58123T.</title>
        <authorList>
            <person name="Kusuya Y."/>
            <person name="Shimizu M."/>
            <person name="Takahashi H."/>
            <person name="Yaguchi T."/>
        </authorList>
    </citation>
    <scope>NUCLEOTIDE SEQUENCE [LARGE SCALE GENOMIC DNA]</scope>
    <source>
        <strain evidence="5 6">IFM 58123</strain>
    </source>
</reference>
<name>A0A401KFP1_ASPAW</name>
<protein>
    <recommendedName>
        <fullName evidence="4">Peptidase A2 domain-containing protein</fullName>
    </recommendedName>
</protein>
<dbReference type="GO" id="GO:0004190">
    <property type="term" value="F:aspartic-type endopeptidase activity"/>
    <property type="evidence" value="ECO:0007669"/>
    <property type="project" value="UniProtKB-KW"/>
</dbReference>
<dbReference type="PROSITE" id="PS00141">
    <property type="entry name" value="ASP_PROTEASE"/>
    <property type="match status" value="1"/>
</dbReference>
<evidence type="ECO:0000256" key="3">
    <source>
        <dbReference type="SAM" id="MobiDB-lite"/>
    </source>
</evidence>
<dbReference type="PROSITE" id="PS50175">
    <property type="entry name" value="ASP_PROT_RETROV"/>
    <property type="match status" value="1"/>
</dbReference>
<evidence type="ECO:0000313" key="5">
    <source>
        <dbReference type="EMBL" id="GCB18029.1"/>
    </source>
</evidence>
<feature type="compositionally biased region" description="Polar residues" evidence="3">
    <location>
        <begin position="185"/>
        <end position="203"/>
    </location>
</feature>
<feature type="region of interest" description="Disordered" evidence="3">
    <location>
        <begin position="138"/>
        <end position="157"/>
    </location>
</feature>
<keyword evidence="6" id="KW-1185">Reference proteome</keyword>
<dbReference type="AlphaFoldDB" id="A0A401KFP1"/>
<feature type="compositionally biased region" description="Polar residues" evidence="3">
    <location>
        <begin position="142"/>
        <end position="152"/>
    </location>
</feature>
<evidence type="ECO:0000313" key="6">
    <source>
        <dbReference type="Proteomes" id="UP000286921"/>
    </source>
</evidence>
<evidence type="ECO:0000256" key="1">
    <source>
        <dbReference type="ARBA" id="ARBA00022750"/>
    </source>
</evidence>
<dbReference type="CDD" id="cd00303">
    <property type="entry name" value="retropepsin_like"/>
    <property type="match status" value="1"/>
</dbReference>
<organism evidence="5 6">
    <name type="scientific">Aspergillus awamori</name>
    <name type="common">Black koji mold</name>
    <dbReference type="NCBI Taxonomy" id="105351"/>
    <lineage>
        <taxon>Eukaryota</taxon>
        <taxon>Fungi</taxon>
        <taxon>Dikarya</taxon>
        <taxon>Ascomycota</taxon>
        <taxon>Pezizomycotina</taxon>
        <taxon>Eurotiomycetes</taxon>
        <taxon>Eurotiomycetidae</taxon>
        <taxon>Eurotiales</taxon>
        <taxon>Aspergillaceae</taxon>
        <taxon>Aspergillus</taxon>
    </lineage>
</organism>
<evidence type="ECO:0000259" key="4">
    <source>
        <dbReference type="PROSITE" id="PS50175"/>
    </source>
</evidence>
<dbReference type="SUPFAM" id="SSF50630">
    <property type="entry name" value="Acid proteases"/>
    <property type="match status" value="1"/>
</dbReference>